<sequence>MPELTTSPSIIDVAGGMVIAEHVGRVAICTPALGPGTLHREDQA</sequence>
<organism evidence="1 2">
    <name type="scientific">Janibacter terrae</name>
    <dbReference type="NCBI Taxonomy" id="103817"/>
    <lineage>
        <taxon>Bacteria</taxon>
        <taxon>Bacillati</taxon>
        <taxon>Actinomycetota</taxon>
        <taxon>Actinomycetes</taxon>
        <taxon>Micrococcales</taxon>
        <taxon>Intrasporangiaceae</taxon>
        <taxon>Janibacter</taxon>
    </lineage>
</organism>
<dbReference type="EMBL" id="CP104874">
    <property type="protein sequence ID" value="WWF04308.1"/>
    <property type="molecule type" value="Genomic_DNA"/>
</dbReference>
<evidence type="ECO:0000313" key="1">
    <source>
        <dbReference type="EMBL" id="WWF04308.1"/>
    </source>
</evidence>
<name>A0ABZ2FDK1_9MICO</name>
<dbReference type="Proteomes" id="UP001381003">
    <property type="component" value="Chromosome"/>
</dbReference>
<dbReference type="RefSeq" id="WP_255218222.1">
    <property type="nucleotide sequence ID" value="NZ_CP104874.1"/>
</dbReference>
<gene>
    <name evidence="1" type="ORF">N5P18_11465</name>
</gene>
<evidence type="ECO:0000313" key="2">
    <source>
        <dbReference type="Proteomes" id="UP001381003"/>
    </source>
</evidence>
<proteinExistence type="predicted"/>
<reference evidence="1 2" key="1">
    <citation type="submission" date="2022-09" db="EMBL/GenBank/DDBJ databases">
        <title>Complete genome sequence of Janibacter terrae strain COS04-44, PCL-degrading bacteria isolated from oil spilled coast.</title>
        <authorList>
            <person name="Park H."/>
            <person name="Kim J.Y."/>
            <person name="An S.H."/>
            <person name="Lee C.M."/>
            <person name="Weon H.-Y."/>
        </authorList>
    </citation>
    <scope>NUCLEOTIDE SEQUENCE [LARGE SCALE GENOMIC DNA]</scope>
    <source>
        <strain evidence="1 2">COS04-44</strain>
    </source>
</reference>
<keyword evidence="2" id="KW-1185">Reference proteome</keyword>
<protein>
    <submittedName>
        <fullName evidence="1">Uncharacterized protein</fullName>
    </submittedName>
</protein>
<accession>A0ABZ2FDK1</accession>